<gene>
    <name evidence="1" type="ORF">NDU88_006709</name>
</gene>
<evidence type="ECO:0000313" key="1">
    <source>
        <dbReference type="EMBL" id="KAJ1219138.1"/>
    </source>
</evidence>
<keyword evidence="2" id="KW-1185">Reference proteome</keyword>
<dbReference type="AlphaFoldDB" id="A0AAV7WYC5"/>
<name>A0AAV7WYC5_PLEWA</name>
<evidence type="ECO:0000313" key="2">
    <source>
        <dbReference type="Proteomes" id="UP001066276"/>
    </source>
</evidence>
<proteinExistence type="predicted"/>
<organism evidence="1 2">
    <name type="scientific">Pleurodeles waltl</name>
    <name type="common">Iberian ribbed newt</name>
    <dbReference type="NCBI Taxonomy" id="8319"/>
    <lineage>
        <taxon>Eukaryota</taxon>
        <taxon>Metazoa</taxon>
        <taxon>Chordata</taxon>
        <taxon>Craniata</taxon>
        <taxon>Vertebrata</taxon>
        <taxon>Euteleostomi</taxon>
        <taxon>Amphibia</taxon>
        <taxon>Batrachia</taxon>
        <taxon>Caudata</taxon>
        <taxon>Salamandroidea</taxon>
        <taxon>Salamandridae</taxon>
        <taxon>Pleurodelinae</taxon>
        <taxon>Pleurodeles</taxon>
    </lineage>
</organism>
<accession>A0AAV7WYC5</accession>
<sequence length="136" mass="15236">MNQNPRDPYLASFEVILWTPRESSGSPLAVQACSYQASHRVGSRRYRGGRICDRKQGGARAEKGKRVQRILATHQRGQQSAGEPQRSLYEVAGHTSRATLKFRCRWQAEREADPRFLLSGDCSDVATCKLMHSSDG</sequence>
<dbReference type="PROSITE" id="PS51257">
    <property type="entry name" value="PROKAR_LIPOPROTEIN"/>
    <property type="match status" value="1"/>
</dbReference>
<comment type="caution">
    <text evidence="1">The sequence shown here is derived from an EMBL/GenBank/DDBJ whole genome shotgun (WGS) entry which is preliminary data.</text>
</comment>
<dbReference type="EMBL" id="JANPWB010000001">
    <property type="protein sequence ID" value="KAJ1219138.1"/>
    <property type="molecule type" value="Genomic_DNA"/>
</dbReference>
<dbReference type="Proteomes" id="UP001066276">
    <property type="component" value="Chromosome 1_1"/>
</dbReference>
<protein>
    <submittedName>
        <fullName evidence="1">Uncharacterized protein</fullName>
    </submittedName>
</protein>
<reference evidence="1" key="1">
    <citation type="journal article" date="2022" name="bioRxiv">
        <title>Sequencing and chromosome-scale assembly of the giantPleurodeles waltlgenome.</title>
        <authorList>
            <person name="Brown T."/>
            <person name="Elewa A."/>
            <person name="Iarovenko S."/>
            <person name="Subramanian E."/>
            <person name="Araus A.J."/>
            <person name="Petzold A."/>
            <person name="Susuki M."/>
            <person name="Suzuki K.-i.T."/>
            <person name="Hayashi T."/>
            <person name="Toyoda A."/>
            <person name="Oliveira C."/>
            <person name="Osipova E."/>
            <person name="Leigh N.D."/>
            <person name="Simon A."/>
            <person name="Yun M.H."/>
        </authorList>
    </citation>
    <scope>NUCLEOTIDE SEQUENCE</scope>
    <source>
        <strain evidence="1">20211129_DDA</strain>
        <tissue evidence="1">Liver</tissue>
    </source>
</reference>